<feature type="region of interest" description="Disordered" evidence="1">
    <location>
        <begin position="42"/>
        <end position="68"/>
    </location>
</feature>
<dbReference type="EMBL" id="JAXBLV010000004">
    <property type="protein sequence ID" value="MDY3557882.1"/>
    <property type="molecule type" value="Genomic_DNA"/>
</dbReference>
<feature type="transmembrane region" description="Helical" evidence="2">
    <location>
        <begin position="294"/>
        <end position="314"/>
    </location>
</feature>
<comment type="caution">
    <text evidence="3">The sequence shown here is derived from an EMBL/GenBank/DDBJ whole genome shotgun (WGS) entry which is preliminary data.</text>
</comment>
<keyword evidence="2" id="KW-0812">Transmembrane</keyword>
<evidence type="ECO:0000313" key="4">
    <source>
        <dbReference type="Proteomes" id="UP001272242"/>
    </source>
</evidence>
<evidence type="ECO:0000313" key="3">
    <source>
        <dbReference type="EMBL" id="MDY3557882.1"/>
    </source>
</evidence>
<accession>A0ABU5ETU8</accession>
<organism evidence="3 4">
    <name type="scientific">Gemmata algarum</name>
    <dbReference type="NCBI Taxonomy" id="2975278"/>
    <lineage>
        <taxon>Bacteria</taxon>
        <taxon>Pseudomonadati</taxon>
        <taxon>Planctomycetota</taxon>
        <taxon>Planctomycetia</taxon>
        <taxon>Gemmatales</taxon>
        <taxon>Gemmataceae</taxon>
        <taxon>Gemmata</taxon>
    </lineage>
</organism>
<feature type="transmembrane region" description="Helical" evidence="2">
    <location>
        <begin position="130"/>
        <end position="149"/>
    </location>
</feature>
<dbReference type="RefSeq" id="WP_320684882.1">
    <property type="nucleotide sequence ID" value="NZ_JAXBLV010000004.1"/>
</dbReference>
<feature type="transmembrane region" description="Helical" evidence="2">
    <location>
        <begin position="241"/>
        <end position="264"/>
    </location>
</feature>
<feature type="transmembrane region" description="Helical" evidence="2">
    <location>
        <begin position="87"/>
        <end position="110"/>
    </location>
</feature>
<protein>
    <submittedName>
        <fullName evidence="3">Uncharacterized protein</fullName>
    </submittedName>
</protein>
<proteinExistence type="predicted"/>
<evidence type="ECO:0000256" key="1">
    <source>
        <dbReference type="SAM" id="MobiDB-lite"/>
    </source>
</evidence>
<reference evidence="4" key="1">
    <citation type="journal article" date="2023" name="Mar. Drugs">
        <title>Gemmata algarum, a Novel Planctomycete Isolated from an Algal Mat, Displays Antimicrobial Activity.</title>
        <authorList>
            <person name="Kumar G."/>
            <person name="Kallscheuer N."/>
            <person name="Kashif M."/>
            <person name="Ahamad S."/>
            <person name="Jagadeeshwari U."/>
            <person name="Pannikurungottu S."/>
            <person name="Haufschild T."/>
            <person name="Kabuu M."/>
            <person name="Sasikala C."/>
            <person name="Jogler C."/>
            <person name="Ramana C."/>
        </authorList>
    </citation>
    <scope>NUCLEOTIDE SEQUENCE [LARGE SCALE GENOMIC DNA]</scope>
    <source>
        <strain evidence="4">JC673</strain>
    </source>
</reference>
<evidence type="ECO:0000256" key="2">
    <source>
        <dbReference type="SAM" id="Phobius"/>
    </source>
</evidence>
<dbReference type="Proteomes" id="UP001272242">
    <property type="component" value="Unassembled WGS sequence"/>
</dbReference>
<sequence>MSIALTCSNCDEPLEAPAHRAGKLVRCPYCKALSTVPAPEAELLPIPDEDDPPGARESPVPGRRRTRGAAGHELALPWQAFARGCRWVGWGIVTEFLAITVLFMTVAGVGLGRLGVIPVARVNSDYSAPVFFALYLAGTGCICAGRWMMLRLPAGTGGTGVLIGAFCLSALRFVALLCGLVLVVTALVSPGERSVGFDWAGRLYLLGYVAGFVAEMSVVAAMGVVGGALPTDRLRRRAGAVTLVLQLVASAWVVLMALIIYAGMLVEFLPRPAPNPAARPAPPAAPEVPVARRAAVLLGGLSVAYLFHAGYAFVHYSLFAAGRGAVAESNRSGSESAQ</sequence>
<gene>
    <name evidence="3" type="ORF">R5W23_005731</name>
</gene>
<name>A0ABU5ETU8_9BACT</name>
<feature type="transmembrane region" description="Helical" evidence="2">
    <location>
        <begin position="208"/>
        <end position="229"/>
    </location>
</feature>
<keyword evidence="4" id="KW-1185">Reference proteome</keyword>
<keyword evidence="2" id="KW-0472">Membrane</keyword>
<feature type="transmembrane region" description="Helical" evidence="2">
    <location>
        <begin position="161"/>
        <end position="188"/>
    </location>
</feature>
<keyword evidence="2" id="KW-1133">Transmembrane helix</keyword>